<dbReference type="InterPro" id="IPR013766">
    <property type="entry name" value="Thioredoxin_domain"/>
</dbReference>
<dbReference type="InterPro" id="IPR012336">
    <property type="entry name" value="Thioredoxin-like_fold"/>
</dbReference>
<keyword evidence="5" id="KW-0676">Redox-active center</keyword>
<feature type="compositionally biased region" description="Low complexity" evidence="6">
    <location>
        <begin position="46"/>
        <end position="79"/>
    </location>
</feature>
<evidence type="ECO:0000313" key="10">
    <source>
        <dbReference type="Proteomes" id="UP000266895"/>
    </source>
</evidence>
<feature type="transmembrane region" description="Helical" evidence="7">
    <location>
        <begin position="15"/>
        <end position="35"/>
    </location>
</feature>
<keyword evidence="7" id="KW-1133">Transmembrane helix</keyword>
<keyword evidence="2" id="KW-0732">Signal</keyword>
<feature type="domain" description="Thioredoxin" evidence="8">
    <location>
        <begin position="66"/>
        <end position="268"/>
    </location>
</feature>
<feature type="region of interest" description="Disordered" evidence="6">
    <location>
        <begin position="45"/>
        <end position="81"/>
    </location>
</feature>
<dbReference type="KEGG" id="ahw:NCTC11636_01650"/>
<dbReference type="Proteomes" id="UP000266895">
    <property type="component" value="Chromosome"/>
</dbReference>
<dbReference type="GO" id="GO:0016491">
    <property type="term" value="F:oxidoreductase activity"/>
    <property type="evidence" value="ECO:0007669"/>
    <property type="project" value="UniProtKB-KW"/>
</dbReference>
<evidence type="ECO:0000256" key="1">
    <source>
        <dbReference type="ARBA" id="ARBA00005791"/>
    </source>
</evidence>
<dbReference type="AlphaFoldDB" id="A0A448HHL9"/>
<keyword evidence="3" id="KW-0560">Oxidoreductase</keyword>
<dbReference type="EMBL" id="LR134350">
    <property type="protein sequence ID" value="VEG28654.1"/>
    <property type="molecule type" value="Genomic_DNA"/>
</dbReference>
<keyword evidence="10" id="KW-1185">Reference proteome</keyword>
<dbReference type="Gene3D" id="3.40.30.10">
    <property type="entry name" value="Glutaredoxin"/>
    <property type="match status" value="1"/>
</dbReference>
<organism evidence="9 10">
    <name type="scientific">Actinomyces howellii</name>
    <dbReference type="NCBI Taxonomy" id="52771"/>
    <lineage>
        <taxon>Bacteria</taxon>
        <taxon>Bacillati</taxon>
        <taxon>Actinomycetota</taxon>
        <taxon>Actinomycetes</taxon>
        <taxon>Actinomycetales</taxon>
        <taxon>Actinomycetaceae</taxon>
        <taxon>Actinomyces</taxon>
    </lineage>
</organism>
<reference evidence="9 10" key="1">
    <citation type="submission" date="2018-12" db="EMBL/GenBank/DDBJ databases">
        <authorList>
            <consortium name="Pathogen Informatics"/>
        </authorList>
    </citation>
    <scope>NUCLEOTIDE SEQUENCE [LARGE SCALE GENOMIC DNA]</scope>
    <source>
        <strain evidence="9 10">NCTC11636</strain>
    </source>
</reference>
<dbReference type="InterPro" id="IPR036249">
    <property type="entry name" value="Thioredoxin-like_sf"/>
</dbReference>
<name>A0A448HHL9_9ACTO</name>
<keyword evidence="7" id="KW-0472">Membrane</keyword>
<protein>
    <submittedName>
        <fullName evidence="9">Thiol-disulfide oxidoreductase D</fullName>
    </submittedName>
</protein>
<dbReference type="PANTHER" id="PTHR13887:SF14">
    <property type="entry name" value="DISULFIDE BOND FORMATION PROTEIN D"/>
    <property type="match status" value="1"/>
</dbReference>
<gene>
    <name evidence="9" type="primary">bdbD</name>
    <name evidence="9" type="ORF">NCTC11636_01650</name>
</gene>
<evidence type="ECO:0000259" key="8">
    <source>
        <dbReference type="PROSITE" id="PS51352"/>
    </source>
</evidence>
<dbReference type="PROSITE" id="PS51352">
    <property type="entry name" value="THIOREDOXIN_2"/>
    <property type="match status" value="1"/>
</dbReference>
<dbReference type="OrthoDB" id="117402at2"/>
<dbReference type="SUPFAM" id="SSF52833">
    <property type="entry name" value="Thioredoxin-like"/>
    <property type="match status" value="1"/>
</dbReference>
<evidence type="ECO:0000256" key="3">
    <source>
        <dbReference type="ARBA" id="ARBA00023002"/>
    </source>
</evidence>
<sequence length="271" mass="28272">MSVDSPAPVRQGNPLVVALLVVIAILLAVIAGILVTRDDRSAPAQTAATVSTDPSAAAATDPGAAASAAPTDPATSEPSQTDPAVLEILHAEVSRDPEDPRAQGAVDAPVVMVLYSDFSCPYCTQLAQEVEPELADLVEAGTLRIEWRDLAQVSATSPLAAQAGIAAANQGMFWEFHDAVYAAADPTGHPEYTEESLIELARAAGVPDIEQFTADMNDPATVQAVTEATQHAQQIGIDGTPFMIINDAYIPGYQPAEYVRATIEEQAAAAQ</sequence>
<dbReference type="PANTHER" id="PTHR13887">
    <property type="entry name" value="GLUTATHIONE S-TRANSFERASE KAPPA"/>
    <property type="match status" value="1"/>
</dbReference>
<proteinExistence type="inferred from homology"/>
<evidence type="ECO:0000256" key="7">
    <source>
        <dbReference type="SAM" id="Phobius"/>
    </source>
</evidence>
<keyword evidence="4" id="KW-1015">Disulfide bond</keyword>
<keyword evidence="7" id="KW-0812">Transmembrane</keyword>
<comment type="similarity">
    <text evidence="1">Belongs to the thioredoxin family. DsbA subfamily.</text>
</comment>
<evidence type="ECO:0000256" key="6">
    <source>
        <dbReference type="SAM" id="MobiDB-lite"/>
    </source>
</evidence>
<evidence type="ECO:0000256" key="2">
    <source>
        <dbReference type="ARBA" id="ARBA00022729"/>
    </source>
</evidence>
<evidence type="ECO:0000256" key="4">
    <source>
        <dbReference type="ARBA" id="ARBA00023157"/>
    </source>
</evidence>
<dbReference type="Pfam" id="PF13462">
    <property type="entry name" value="Thioredoxin_4"/>
    <property type="match status" value="1"/>
</dbReference>
<dbReference type="RefSeq" id="WP_126382694.1">
    <property type="nucleotide sequence ID" value="NZ_LR134350.1"/>
</dbReference>
<accession>A0A448HHL9</accession>
<evidence type="ECO:0000256" key="5">
    <source>
        <dbReference type="ARBA" id="ARBA00023284"/>
    </source>
</evidence>
<evidence type="ECO:0000313" key="9">
    <source>
        <dbReference type="EMBL" id="VEG28654.1"/>
    </source>
</evidence>